<dbReference type="InterPro" id="IPR001878">
    <property type="entry name" value="Znf_CCHC"/>
</dbReference>
<dbReference type="Pfam" id="PF00098">
    <property type="entry name" value="zf-CCHC"/>
    <property type="match status" value="1"/>
</dbReference>
<keyword evidence="1" id="KW-0479">Metal-binding</keyword>
<keyword evidence="1" id="KW-0863">Zinc-finger</keyword>
<evidence type="ECO:0000313" key="4">
    <source>
        <dbReference type="EMBL" id="KAG2643849.1"/>
    </source>
</evidence>
<dbReference type="AlphaFoldDB" id="A0A8T0WL46"/>
<comment type="caution">
    <text evidence="4">The sequence shown here is derived from an EMBL/GenBank/DDBJ whole genome shotgun (WGS) entry which is preliminary data.</text>
</comment>
<reference evidence="4" key="1">
    <citation type="submission" date="2020-05" db="EMBL/GenBank/DDBJ databases">
        <title>WGS assembly of Panicum virgatum.</title>
        <authorList>
            <person name="Lovell J.T."/>
            <person name="Jenkins J."/>
            <person name="Shu S."/>
            <person name="Juenger T.E."/>
            <person name="Schmutz J."/>
        </authorList>
    </citation>
    <scope>NUCLEOTIDE SEQUENCE</scope>
    <source>
        <strain evidence="4">AP13</strain>
    </source>
</reference>
<dbReference type="PANTHER" id="PTHR33170">
    <property type="entry name" value="DUF4283 DOMAIN-CONTAINING PROTEIN-RELATED"/>
    <property type="match status" value="1"/>
</dbReference>
<accession>A0A8T0WL46</accession>
<organism evidence="4 5">
    <name type="scientific">Panicum virgatum</name>
    <name type="common">Blackwell switchgrass</name>
    <dbReference type="NCBI Taxonomy" id="38727"/>
    <lineage>
        <taxon>Eukaryota</taxon>
        <taxon>Viridiplantae</taxon>
        <taxon>Streptophyta</taxon>
        <taxon>Embryophyta</taxon>
        <taxon>Tracheophyta</taxon>
        <taxon>Spermatophyta</taxon>
        <taxon>Magnoliopsida</taxon>
        <taxon>Liliopsida</taxon>
        <taxon>Poales</taxon>
        <taxon>Poaceae</taxon>
        <taxon>PACMAD clade</taxon>
        <taxon>Panicoideae</taxon>
        <taxon>Panicodae</taxon>
        <taxon>Paniceae</taxon>
        <taxon>Panicinae</taxon>
        <taxon>Panicum</taxon>
        <taxon>Panicum sect. Hiantes</taxon>
    </lineage>
</organism>
<proteinExistence type="predicted"/>
<feature type="domain" description="CCHC-type" evidence="3">
    <location>
        <begin position="2"/>
        <end position="18"/>
    </location>
</feature>
<dbReference type="PANTHER" id="PTHR33170:SF2">
    <property type="entry name" value="OS12G0531500 PROTEIN"/>
    <property type="match status" value="1"/>
</dbReference>
<evidence type="ECO:0000259" key="3">
    <source>
        <dbReference type="PROSITE" id="PS50158"/>
    </source>
</evidence>
<dbReference type="SUPFAM" id="SSF57756">
    <property type="entry name" value="Retrovirus zinc finger-like domains"/>
    <property type="match status" value="1"/>
</dbReference>
<evidence type="ECO:0000256" key="1">
    <source>
        <dbReference type="PROSITE-ProRule" id="PRU00047"/>
    </source>
</evidence>
<protein>
    <recommendedName>
        <fullName evidence="3">CCHC-type domain-containing protein</fullName>
    </recommendedName>
</protein>
<feature type="domain" description="CCHC-type" evidence="3">
    <location>
        <begin position="22"/>
        <end position="35"/>
    </location>
</feature>
<dbReference type="InterPro" id="IPR036875">
    <property type="entry name" value="Znf_CCHC_sf"/>
</dbReference>
<sequence>MKCFRCTEVGHHQLDCTNDPICYKCKQPGHMAAECNSMLSRKLKMFGFAVPGQGFYSIEVPDKVKSEKFSGLISVLVGEATEDKVADELKNLVNEKWDFQVRKFISSGYRVAFSDQQSLDTFSKLSEIVLPIHGLKVKISKSMVDHNASAVLQPAWIKIYSVPGFAKEEDIIREITTLVAEPIKVDEFSLLRDEPVRVRVNCRDPSKLKRIVEIFFNGVGYDVQFMAEGVQGKTQGKGDGPPGNQNRHGDGSSRRKGKDEDNDVNRRRLDSHDNEDGSADKELEAS</sequence>
<dbReference type="GO" id="GO:0003676">
    <property type="term" value="F:nucleic acid binding"/>
    <property type="evidence" value="ECO:0007669"/>
    <property type="project" value="InterPro"/>
</dbReference>
<name>A0A8T0WL46_PANVG</name>
<gene>
    <name evidence="4" type="ORF">PVAP13_2KG351500</name>
</gene>
<dbReference type="GO" id="GO:0008270">
    <property type="term" value="F:zinc ion binding"/>
    <property type="evidence" value="ECO:0007669"/>
    <property type="project" value="UniProtKB-KW"/>
</dbReference>
<dbReference type="SMART" id="SM00343">
    <property type="entry name" value="ZnF_C2HC"/>
    <property type="match status" value="2"/>
</dbReference>
<dbReference type="Gene3D" id="4.10.60.10">
    <property type="entry name" value="Zinc finger, CCHC-type"/>
    <property type="match status" value="1"/>
</dbReference>
<keyword evidence="5" id="KW-1185">Reference proteome</keyword>
<dbReference type="Proteomes" id="UP000823388">
    <property type="component" value="Chromosome 2K"/>
</dbReference>
<dbReference type="PROSITE" id="PS50158">
    <property type="entry name" value="ZF_CCHC"/>
    <property type="match status" value="2"/>
</dbReference>
<evidence type="ECO:0000256" key="2">
    <source>
        <dbReference type="SAM" id="MobiDB-lite"/>
    </source>
</evidence>
<feature type="region of interest" description="Disordered" evidence="2">
    <location>
        <begin position="231"/>
        <end position="286"/>
    </location>
</feature>
<dbReference type="EMBL" id="CM029039">
    <property type="protein sequence ID" value="KAG2643849.1"/>
    <property type="molecule type" value="Genomic_DNA"/>
</dbReference>
<feature type="compositionally biased region" description="Basic and acidic residues" evidence="2">
    <location>
        <begin position="247"/>
        <end position="286"/>
    </location>
</feature>
<keyword evidence="1" id="KW-0862">Zinc</keyword>
<evidence type="ECO:0000313" key="5">
    <source>
        <dbReference type="Proteomes" id="UP000823388"/>
    </source>
</evidence>